<evidence type="ECO:0000256" key="1">
    <source>
        <dbReference type="ARBA" id="ARBA00023002"/>
    </source>
</evidence>
<dbReference type="Gene3D" id="3.40.920.10">
    <property type="entry name" value="Pyruvate-ferredoxin oxidoreductase, PFOR, domain III"/>
    <property type="match status" value="1"/>
</dbReference>
<evidence type="ECO:0000313" key="3">
    <source>
        <dbReference type="EMBL" id="MBI5248259.1"/>
    </source>
</evidence>
<dbReference type="PANTHER" id="PTHR43854">
    <property type="entry name" value="INDOLEPYRUVATE OXIDOREDUCTASE SUBUNIT IORB"/>
    <property type="match status" value="1"/>
</dbReference>
<evidence type="ECO:0000259" key="2">
    <source>
        <dbReference type="Pfam" id="PF01558"/>
    </source>
</evidence>
<feature type="domain" description="Pyruvate/ketoisovalerate oxidoreductase catalytic" evidence="2">
    <location>
        <begin position="14"/>
        <end position="195"/>
    </location>
</feature>
<dbReference type="GO" id="GO:0016903">
    <property type="term" value="F:oxidoreductase activity, acting on the aldehyde or oxo group of donors"/>
    <property type="evidence" value="ECO:0007669"/>
    <property type="project" value="InterPro"/>
</dbReference>
<dbReference type="InterPro" id="IPR019752">
    <property type="entry name" value="Pyrv/ketoisovalerate_OxRed_cat"/>
</dbReference>
<dbReference type="PANTHER" id="PTHR43854:SF1">
    <property type="entry name" value="INDOLEPYRUVATE OXIDOREDUCTASE SUBUNIT IORB"/>
    <property type="match status" value="1"/>
</dbReference>
<organism evidence="3 4">
    <name type="scientific">Desulfomonile tiedjei</name>
    <dbReference type="NCBI Taxonomy" id="2358"/>
    <lineage>
        <taxon>Bacteria</taxon>
        <taxon>Pseudomonadati</taxon>
        <taxon>Thermodesulfobacteriota</taxon>
        <taxon>Desulfomonilia</taxon>
        <taxon>Desulfomonilales</taxon>
        <taxon>Desulfomonilaceae</taxon>
        <taxon>Desulfomonile</taxon>
    </lineage>
</organism>
<dbReference type="SUPFAM" id="SSF53323">
    <property type="entry name" value="Pyruvate-ferredoxin oxidoreductase, PFOR, domain III"/>
    <property type="match status" value="1"/>
</dbReference>
<sequence>MNKDPYNLVVAGVGGQGNVLGSQLIGTVLVNQGYKVTIGETYGASQRGGSVMSHVRISAKRQYGPLIPPRFADLVIALEPSEAARVLARYGNRNTVAIVNTRPVYSIDVTGGAVHYPETNGLMEKIRSLTSKAYFLDATDRALQMGNPILANIIMIGAVSAAGILPITESNLEKAISEVLSSEKVSVNLKAFAVGKELIASQISRDC</sequence>
<keyword evidence="1" id="KW-0560">Oxidoreductase</keyword>
<dbReference type="InterPro" id="IPR052198">
    <property type="entry name" value="IorB_Oxidoreductase"/>
</dbReference>
<gene>
    <name evidence="3" type="ORF">HY912_02080</name>
</gene>
<accession>A0A9D6V064</accession>
<dbReference type="Proteomes" id="UP000807825">
    <property type="component" value="Unassembled WGS sequence"/>
</dbReference>
<proteinExistence type="predicted"/>
<protein>
    <submittedName>
        <fullName evidence="3">Indolepyruvate oxidoreductase subunit beta</fullName>
    </submittedName>
</protein>
<dbReference type="InterPro" id="IPR002869">
    <property type="entry name" value="Pyrv_flavodox_OxRed_cen"/>
</dbReference>
<dbReference type="AlphaFoldDB" id="A0A9D6V064"/>
<dbReference type="EMBL" id="JACRDE010000056">
    <property type="protein sequence ID" value="MBI5248259.1"/>
    <property type="molecule type" value="Genomic_DNA"/>
</dbReference>
<comment type="caution">
    <text evidence="3">The sequence shown here is derived from an EMBL/GenBank/DDBJ whole genome shotgun (WGS) entry which is preliminary data.</text>
</comment>
<reference evidence="3" key="1">
    <citation type="submission" date="2020-07" db="EMBL/GenBank/DDBJ databases">
        <title>Huge and variable diversity of episymbiotic CPR bacteria and DPANN archaea in groundwater ecosystems.</title>
        <authorList>
            <person name="He C.Y."/>
            <person name="Keren R."/>
            <person name="Whittaker M."/>
            <person name="Farag I.F."/>
            <person name="Doudna J."/>
            <person name="Cate J.H.D."/>
            <person name="Banfield J.F."/>
        </authorList>
    </citation>
    <scope>NUCLEOTIDE SEQUENCE</scope>
    <source>
        <strain evidence="3">NC_groundwater_1664_Pr3_B-0.1um_52_9</strain>
    </source>
</reference>
<name>A0A9D6V064_9BACT</name>
<dbReference type="Pfam" id="PF01558">
    <property type="entry name" value="POR"/>
    <property type="match status" value="1"/>
</dbReference>
<evidence type="ECO:0000313" key="4">
    <source>
        <dbReference type="Proteomes" id="UP000807825"/>
    </source>
</evidence>